<name>A0ABR4FSI1_9EURO</name>
<dbReference type="InterPro" id="IPR036291">
    <property type="entry name" value="NAD(P)-bd_dom_sf"/>
</dbReference>
<dbReference type="PANTHER" id="PTHR48079">
    <property type="entry name" value="PROTEIN YEEZ"/>
    <property type="match status" value="1"/>
</dbReference>
<dbReference type="SUPFAM" id="SSF51735">
    <property type="entry name" value="NAD(P)-binding Rossmann-fold domains"/>
    <property type="match status" value="1"/>
</dbReference>
<proteinExistence type="predicted"/>
<dbReference type="InterPro" id="IPR001509">
    <property type="entry name" value="Epimerase_deHydtase"/>
</dbReference>
<dbReference type="Proteomes" id="UP001610563">
    <property type="component" value="Unassembled WGS sequence"/>
</dbReference>
<dbReference type="PANTHER" id="PTHR48079:SF6">
    <property type="entry name" value="NAD(P)-BINDING DOMAIN-CONTAINING PROTEIN-RELATED"/>
    <property type="match status" value="1"/>
</dbReference>
<keyword evidence="3" id="KW-1185">Reference proteome</keyword>
<dbReference type="Gene3D" id="3.40.50.720">
    <property type="entry name" value="NAD(P)-binding Rossmann-like Domain"/>
    <property type="match status" value="1"/>
</dbReference>
<dbReference type="EMBL" id="JBFTWV010000129">
    <property type="protein sequence ID" value="KAL2785967.1"/>
    <property type="molecule type" value="Genomic_DNA"/>
</dbReference>
<gene>
    <name evidence="2" type="ORF">BJX66DRAFT_347096</name>
</gene>
<dbReference type="Pfam" id="PF01370">
    <property type="entry name" value="Epimerase"/>
    <property type="match status" value="1"/>
</dbReference>
<reference evidence="2 3" key="1">
    <citation type="submission" date="2024-07" db="EMBL/GenBank/DDBJ databases">
        <title>Section-level genome sequencing and comparative genomics of Aspergillus sections Usti and Cavernicolus.</title>
        <authorList>
            <consortium name="Lawrence Berkeley National Laboratory"/>
            <person name="Nybo J.L."/>
            <person name="Vesth T.C."/>
            <person name="Theobald S."/>
            <person name="Frisvad J.C."/>
            <person name="Larsen T.O."/>
            <person name="Kjaerboelling I."/>
            <person name="Rothschild-Mancinelli K."/>
            <person name="Lyhne E.K."/>
            <person name="Kogle M.E."/>
            <person name="Barry K."/>
            <person name="Clum A."/>
            <person name="Na H."/>
            <person name="Ledsgaard L."/>
            <person name="Lin J."/>
            <person name="Lipzen A."/>
            <person name="Kuo A."/>
            <person name="Riley R."/>
            <person name="Mondo S."/>
            <person name="Labutti K."/>
            <person name="Haridas S."/>
            <person name="Pangalinan J."/>
            <person name="Salamov A.A."/>
            <person name="Simmons B.A."/>
            <person name="Magnuson J.K."/>
            <person name="Chen J."/>
            <person name="Drula E."/>
            <person name="Henrissat B."/>
            <person name="Wiebenga A."/>
            <person name="Lubbers R.J."/>
            <person name="Gomes A.C."/>
            <person name="Makela M.R."/>
            <person name="Stajich J."/>
            <person name="Grigoriev I.V."/>
            <person name="Mortensen U.H."/>
            <person name="De Vries R.P."/>
            <person name="Baker S.E."/>
            <person name="Andersen M.R."/>
        </authorList>
    </citation>
    <scope>NUCLEOTIDE SEQUENCE [LARGE SCALE GENOMIC DNA]</scope>
    <source>
        <strain evidence="2 3">CBS 209.92</strain>
    </source>
</reference>
<sequence length="358" mass="39295">MAHSILITGVSGYIGGSILAAILDWKSKEDVQLNISALVRSESQASVIDGLGVQSILVKDFDELEKLEKLGEEFDIIIHAGAGWHTASAKAFIRGLSVRRAAGKNAHYIQISGTSNLSDRPHSANFIETRTFSDEEDIYSYEKSRETDEVYYQRTTDINVVETGEALLVPTSIVMAPTIFGLGTGPLNKWSVQLPAIIANALERRQVKVLSEGQTVWTHVHIEDLTDLFVLLARKILGDENIPSGRKGIYFCETGEHTHLEIAQRLADAGADLGLFSSADVKSVRLQEAADAFAGGNMFRAELSFGANARSKAVLARKMGWKPSREGEWVGTFATELKKYVRNGPTPKALPRVMRNHE</sequence>
<organism evidence="2 3">
    <name type="scientific">Aspergillus keveii</name>
    <dbReference type="NCBI Taxonomy" id="714993"/>
    <lineage>
        <taxon>Eukaryota</taxon>
        <taxon>Fungi</taxon>
        <taxon>Dikarya</taxon>
        <taxon>Ascomycota</taxon>
        <taxon>Pezizomycotina</taxon>
        <taxon>Eurotiomycetes</taxon>
        <taxon>Eurotiomycetidae</taxon>
        <taxon>Eurotiales</taxon>
        <taxon>Aspergillaceae</taxon>
        <taxon>Aspergillus</taxon>
        <taxon>Aspergillus subgen. Nidulantes</taxon>
    </lineage>
</organism>
<accession>A0ABR4FSI1</accession>
<dbReference type="InterPro" id="IPR051783">
    <property type="entry name" value="NAD(P)-dependent_oxidoreduct"/>
</dbReference>
<comment type="caution">
    <text evidence="2">The sequence shown here is derived from an EMBL/GenBank/DDBJ whole genome shotgun (WGS) entry which is preliminary data.</text>
</comment>
<protein>
    <submittedName>
        <fullName evidence="2">NAD dependent epimerase/dehydratase family protein</fullName>
    </submittedName>
</protein>
<evidence type="ECO:0000259" key="1">
    <source>
        <dbReference type="Pfam" id="PF01370"/>
    </source>
</evidence>
<evidence type="ECO:0000313" key="3">
    <source>
        <dbReference type="Proteomes" id="UP001610563"/>
    </source>
</evidence>
<evidence type="ECO:0000313" key="2">
    <source>
        <dbReference type="EMBL" id="KAL2785967.1"/>
    </source>
</evidence>
<feature type="domain" description="NAD-dependent epimerase/dehydratase" evidence="1">
    <location>
        <begin position="5"/>
        <end position="235"/>
    </location>
</feature>